<proteinExistence type="predicted"/>
<evidence type="ECO:0000313" key="2">
    <source>
        <dbReference type="EMBL" id="KZV46449.1"/>
    </source>
</evidence>
<name>A0A2Z7CP02_9LAMI</name>
<feature type="region of interest" description="Disordered" evidence="1">
    <location>
        <begin position="117"/>
        <end position="140"/>
    </location>
</feature>
<sequence>MRSWLPATDLGPILGVMQHEMQSYYNASVGPISNIGPKTSWAARDRPDLNQEVKFSRRNNLSERHAGRQPHGGGGRQQIACGSSRTHTASSAASAVRLRATLARGWRHLVSRRMHGLAAPTGAPPAASLRPSGRTGCAPPRNDCARPLAMAGHHARPARMVSRVLLLVRWAAARGGGWLVVFQDSQLGVALIQLVVPQAVDRVSQLAYRILCTSAVSRGMPCALVSVQP</sequence>
<accession>A0A2Z7CP02</accession>
<dbReference type="Proteomes" id="UP000250235">
    <property type="component" value="Unassembled WGS sequence"/>
</dbReference>
<organism evidence="2 3">
    <name type="scientific">Dorcoceras hygrometricum</name>
    <dbReference type="NCBI Taxonomy" id="472368"/>
    <lineage>
        <taxon>Eukaryota</taxon>
        <taxon>Viridiplantae</taxon>
        <taxon>Streptophyta</taxon>
        <taxon>Embryophyta</taxon>
        <taxon>Tracheophyta</taxon>
        <taxon>Spermatophyta</taxon>
        <taxon>Magnoliopsida</taxon>
        <taxon>eudicotyledons</taxon>
        <taxon>Gunneridae</taxon>
        <taxon>Pentapetalae</taxon>
        <taxon>asterids</taxon>
        <taxon>lamiids</taxon>
        <taxon>Lamiales</taxon>
        <taxon>Gesneriaceae</taxon>
        <taxon>Didymocarpoideae</taxon>
        <taxon>Trichosporeae</taxon>
        <taxon>Loxocarpinae</taxon>
        <taxon>Dorcoceras</taxon>
    </lineage>
</organism>
<feature type="region of interest" description="Disordered" evidence="1">
    <location>
        <begin position="55"/>
        <end position="92"/>
    </location>
</feature>
<reference evidence="2 3" key="1">
    <citation type="journal article" date="2015" name="Proc. Natl. Acad. Sci. U.S.A.">
        <title>The resurrection genome of Boea hygrometrica: A blueprint for survival of dehydration.</title>
        <authorList>
            <person name="Xiao L."/>
            <person name="Yang G."/>
            <person name="Zhang L."/>
            <person name="Yang X."/>
            <person name="Zhao S."/>
            <person name="Ji Z."/>
            <person name="Zhou Q."/>
            <person name="Hu M."/>
            <person name="Wang Y."/>
            <person name="Chen M."/>
            <person name="Xu Y."/>
            <person name="Jin H."/>
            <person name="Xiao X."/>
            <person name="Hu G."/>
            <person name="Bao F."/>
            <person name="Hu Y."/>
            <person name="Wan P."/>
            <person name="Li L."/>
            <person name="Deng X."/>
            <person name="Kuang T."/>
            <person name="Xiang C."/>
            <person name="Zhu J.K."/>
            <person name="Oliver M.J."/>
            <person name="He Y."/>
        </authorList>
    </citation>
    <scope>NUCLEOTIDE SEQUENCE [LARGE SCALE GENOMIC DNA]</scope>
    <source>
        <strain evidence="3">cv. XS01</strain>
    </source>
</reference>
<evidence type="ECO:0000313" key="3">
    <source>
        <dbReference type="Proteomes" id="UP000250235"/>
    </source>
</evidence>
<dbReference type="EMBL" id="KQ995662">
    <property type="protein sequence ID" value="KZV46449.1"/>
    <property type="molecule type" value="Genomic_DNA"/>
</dbReference>
<evidence type="ECO:0000256" key="1">
    <source>
        <dbReference type="SAM" id="MobiDB-lite"/>
    </source>
</evidence>
<keyword evidence="3" id="KW-1185">Reference proteome</keyword>
<protein>
    <submittedName>
        <fullName evidence="2">Uncharacterized protein</fullName>
    </submittedName>
</protein>
<gene>
    <name evidence="2" type="ORF">F511_11300</name>
</gene>
<feature type="compositionally biased region" description="Low complexity" evidence="1">
    <location>
        <begin position="118"/>
        <end position="127"/>
    </location>
</feature>
<feature type="compositionally biased region" description="Basic and acidic residues" evidence="1">
    <location>
        <begin position="55"/>
        <end position="66"/>
    </location>
</feature>
<dbReference type="AlphaFoldDB" id="A0A2Z7CP02"/>